<keyword evidence="1" id="KW-1185">Reference proteome</keyword>
<sequence length="370" mass="43034">MEDHIVNHPGHNHLLRELGRGTVFLDGGRACSVCNRVLGYHQNVFYCPEEGCEYFLHSWCAYWGCKDDYYSDQIDHPLHPQHPLTLSLYYYFCKQTRTSGLLLHCAPCDFYLDFFCAREFEDKKQLLSQYEVQHFFHKKHALLPHRHSFYSFSSSGYERYHYFSSPSGSHFCGACGIGIYDGEHVLKCSGRGCEDYYLHVGCFRVPEEMKHPLHPQHTLTLVPRSIIQVGDEDKGEALTSKTYYHPSFKNRIQGGEEDTYYHPSFKHRIQGGDEEEEQKLRCGACNNLIKRNAFALNCNQCSRGGFAFDMRCAFLNPTVKYDRHDQHLLAHYNHIDVQDALCAACNKRCLWNLYRRFACNFNIHKACLSC</sequence>
<dbReference type="GeneID" id="132800235"/>
<organism evidence="1 2">
    <name type="scientific">Ziziphus jujuba</name>
    <name type="common">Chinese jujube</name>
    <name type="synonym">Ziziphus sativa</name>
    <dbReference type="NCBI Taxonomy" id="326968"/>
    <lineage>
        <taxon>Eukaryota</taxon>
        <taxon>Viridiplantae</taxon>
        <taxon>Streptophyta</taxon>
        <taxon>Embryophyta</taxon>
        <taxon>Tracheophyta</taxon>
        <taxon>Spermatophyta</taxon>
        <taxon>Magnoliopsida</taxon>
        <taxon>eudicotyledons</taxon>
        <taxon>Gunneridae</taxon>
        <taxon>Pentapetalae</taxon>
        <taxon>rosids</taxon>
        <taxon>fabids</taxon>
        <taxon>Rosales</taxon>
        <taxon>Rhamnaceae</taxon>
        <taxon>Paliureae</taxon>
        <taxon>Ziziphus</taxon>
    </lineage>
</organism>
<dbReference type="Proteomes" id="UP001652623">
    <property type="component" value="Chromosome 12"/>
</dbReference>
<accession>A0ABM3ZYC4</accession>
<dbReference type="RefSeq" id="XP_060669476.1">
    <property type="nucleotide sequence ID" value="XM_060813493.1"/>
</dbReference>
<proteinExistence type="predicted"/>
<evidence type="ECO:0000313" key="2">
    <source>
        <dbReference type="RefSeq" id="XP_060669476.1"/>
    </source>
</evidence>
<protein>
    <submittedName>
        <fullName evidence="2">Uncharacterized protein LOC132800235</fullName>
    </submittedName>
</protein>
<dbReference type="InterPro" id="IPR046349">
    <property type="entry name" value="C1-like_sf"/>
</dbReference>
<dbReference type="PANTHER" id="PTHR46288:SF80">
    <property type="entry name" value="CYSTEINE_HISTIDINE-RICH C1 DOMAIN FAMILY PROTEIN"/>
    <property type="match status" value="1"/>
</dbReference>
<evidence type="ECO:0000313" key="1">
    <source>
        <dbReference type="Proteomes" id="UP001652623"/>
    </source>
</evidence>
<reference evidence="2" key="1">
    <citation type="submission" date="2025-08" db="UniProtKB">
        <authorList>
            <consortium name="RefSeq"/>
        </authorList>
    </citation>
    <scope>IDENTIFICATION</scope>
    <source>
        <tissue evidence="2">Seedling</tissue>
    </source>
</reference>
<name>A0ABM3ZYC4_ZIZJJ</name>
<dbReference type="PANTHER" id="PTHR46288">
    <property type="entry name" value="PHORBOL-ESTER/DAG-TYPE DOMAIN-CONTAINING PROTEIN"/>
    <property type="match status" value="1"/>
</dbReference>
<dbReference type="SUPFAM" id="SSF57889">
    <property type="entry name" value="Cysteine-rich domain"/>
    <property type="match status" value="3"/>
</dbReference>
<gene>
    <name evidence="2" type="primary">LOC132800235</name>
</gene>